<feature type="region of interest" description="Disordered" evidence="1">
    <location>
        <begin position="365"/>
        <end position="401"/>
    </location>
</feature>
<dbReference type="EMBL" id="JBBCAQ010000006">
    <property type="protein sequence ID" value="KAK7603767.1"/>
    <property type="molecule type" value="Genomic_DNA"/>
</dbReference>
<evidence type="ECO:0000256" key="1">
    <source>
        <dbReference type="SAM" id="MobiDB-lite"/>
    </source>
</evidence>
<reference evidence="2 3" key="1">
    <citation type="submission" date="2024-03" db="EMBL/GenBank/DDBJ databases">
        <title>Adaptation during the transition from Ophiocordyceps entomopathogen to insect associate is accompanied by gene loss and intensified selection.</title>
        <authorList>
            <person name="Ward C.M."/>
            <person name="Onetto C.A."/>
            <person name="Borneman A.R."/>
        </authorList>
    </citation>
    <scope>NUCLEOTIDE SEQUENCE [LARGE SCALE GENOMIC DNA]</scope>
    <source>
        <strain evidence="2">AWRI1</strain>
        <tissue evidence="2">Single Adult Female</tissue>
    </source>
</reference>
<feature type="region of interest" description="Disordered" evidence="1">
    <location>
        <begin position="126"/>
        <end position="158"/>
    </location>
</feature>
<dbReference type="Proteomes" id="UP001367676">
    <property type="component" value="Unassembled WGS sequence"/>
</dbReference>
<accession>A0AAN9YAE9</accession>
<feature type="region of interest" description="Disordered" evidence="1">
    <location>
        <begin position="1128"/>
        <end position="1182"/>
    </location>
</feature>
<organism evidence="2 3">
    <name type="scientific">Parthenolecanium corni</name>
    <dbReference type="NCBI Taxonomy" id="536013"/>
    <lineage>
        <taxon>Eukaryota</taxon>
        <taxon>Metazoa</taxon>
        <taxon>Ecdysozoa</taxon>
        <taxon>Arthropoda</taxon>
        <taxon>Hexapoda</taxon>
        <taxon>Insecta</taxon>
        <taxon>Pterygota</taxon>
        <taxon>Neoptera</taxon>
        <taxon>Paraneoptera</taxon>
        <taxon>Hemiptera</taxon>
        <taxon>Sternorrhyncha</taxon>
        <taxon>Coccoidea</taxon>
        <taxon>Coccidae</taxon>
        <taxon>Parthenolecanium</taxon>
    </lineage>
</organism>
<feature type="region of interest" description="Disordered" evidence="1">
    <location>
        <begin position="485"/>
        <end position="534"/>
    </location>
</feature>
<feature type="compositionally biased region" description="Basic and acidic residues" evidence="1">
    <location>
        <begin position="1457"/>
        <end position="1470"/>
    </location>
</feature>
<sequence length="1487" mass="168270">MNTSRASSVNASPHLVASKHDAKCRRVPRIISRRFYAYRQPKQPLQQPRSLSTHPFPVRNDRDFSPGALDLPCLEETILRFLVKYPKKRSCSTDSDPLVEFRSEMNKSAFFNHCLMKRRYSVPETVMRKHKLQESLTKKRGPPKTTSEKSQDSELDRDAFDLSSNNVKDESCQTEVCYDHSTNRLRYNNSCKRTLRSRKRENLRYFKKTNSYCQYKSLSMFHKKMCNKHKDPFDGEQLPDDVPLDVERLRDVKSDRRELHKEKQLLPTERPFGCRNVKKSKSDKAISATERLTPIARQHSYPPASSGHASCGTDNLDDSLKKLASMRTVLIRPKIVLAGHERLSNVPRKTFLDFGKSIDQNTSGYNTVCGSLDDTPRRRTPETPAGCGREQPTNSQPTAEEKKFGSFPITFHSESVFVHPYENGFLSHKELHHISIQMVPDTKLEEESDAPKDYFKTEVNVGVPQRRARSQAASERTQTKIEAAAKTLSDISEKSLDKDERGEQSVPLVKEPDTPQDSDDCTVPTENLSLKTDHEGRQKLKIEVDVPTLDLSKSCVIQEITPTEPTSPGIAQSQPDIQEPSSSKQKPAAPHEKHPSKAALNYLFQKLGNSYPKRHLLKQPTFPDYSNQQSHYYSDLFKGDCLQVPHKVHFNNQTYDILSGNLLPNEWSSTTSTTKYPPLVDDETFSHLSHANRIISGDTHNEPLSDSDISIPDSLEDFQQQHQPPKLEHNNNKYNKYDERIARGDVDCTKPRSRPQNYRKKGIAYFLPLGETAAPAKNGMPASLKKKLRSRSKNLSRHTLCVEVKKKSPKRSKLCHKQIQTSLNGDLAKLGDPANLTQRRKGVSRGEDQLPQGDESDLDEKIMDILLKGLKMQEIPEASSLSGENAATRSVSKDADSASSPKGQPVVSEYVEMYRVTTPATHEIKEPHFHAENLSASNDMFEVLQSEEEIGQINSTNYYKSVKKSRRIYYPTKATAKPSEKSSSSNGCSTQPNQTVPAFSRYQKKLREFRHQIRRQNFEKINPLSSGSGSSNDTTTNCAEGAAPQQVRIKKMLRDKHKMKNYNCKIPGIRFNRFHQRFEAIPEEMGASSTEQVEPNHDPKTGPMETAVNSMKVDENKNVQGANEQRDDILNDDKGASHQQADSQGNEVKEVSSLENATTEQTGDQQTEYTDELKSQKGKNSLSVVREQEELITLSRGWINFYLLNGNHVDDNDTTDQIEEDENIALSETSRIPQQYSVHIHAKPQNSSENSQKISSLPGLCKMSPGQSYKSGKLKATDKTVLPNISHSSRQKMINANLRNLRSKNALPKLHPSDESDTSRKEMEFAAAEPVTGRDICAKEMPVSGIVTSSVHSESSAEETSERARIKKFQRFHRPHTYHATRTSNQWSLTIEGNHGSGEKQESDIEMQLFVKNKNNGNPNQTWKFSIKNEGKFNGDMRLQIKQSEDDLTVTGSAITPERKPKVPTMSERDLHRMKLLRQSSIENKTT</sequence>
<feature type="compositionally biased region" description="Polar residues" evidence="1">
    <location>
        <begin position="981"/>
        <end position="995"/>
    </location>
</feature>
<feature type="compositionally biased region" description="Polar residues" evidence="1">
    <location>
        <begin position="879"/>
        <end position="890"/>
    </location>
</feature>
<evidence type="ECO:0000313" key="2">
    <source>
        <dbReference type="EMBL" id="KAK7603767.1"/>
    </source>
</evidence>
<proteinExistence type="predicted"/>
<feature type="compositionally biased region" description="Polar residues" evidence="1">
    <location>
        <begin position="1137"/>
        <end position="1146"/>
    </location>
</feature>
<feature type="compositionally biased region" description="Basic residues" evidence="1">
    <location>
        <begin position="807"/>
        <end position="816"/>
    </location>
</feature>
<feature type="compositionally biased region" description="Polar residues" evidence="1">
    <location>
        <begin position="1153"/>
        <end position="1168"/>
    </location>
</feature>
<protein>
    <submittedName>
        <fullName evidence="2">Uncharacterized protein</fullName>
    </submittedName>
</protein>
<feature type="region of interest" description="Disordered" evidence="1">
    <location>
        <begin position="560"/>
        <end position="595"/>
    </location>
</feature>
<name>A0AAN9YAE9_9HEMI</name>
<feature type="region of interest" description="Disordered" evidence="1">
    <location>
        <begin position="1020"/>
        <end position="1045"/>
    </location>
</feature>
<comment type="caution">
    <text evidence="2">The sequence shown here is derived from an EMBL/GenBank/DDBJ whole genome shotgun (WGS) entry which is preliminary data.</text>
</comment>
<feature type="compositionally biased region" description="Basic and acidic residues" evidence="1">
    <location>
        <begin position="491"/>
        <end position="503"/>
    </location>
</feature>
<feature type="region of interest" description="Disordered" evidence="1">
    <location>
        <begin position="877"/>
        <end position="904"/>
    </location>
</feature>
<gene>
    <name evidence="2" type="ORF">V9T40_003766</name>
</gene>
<feature type="compositionally biased region" description="Polar residues" evidence="1">
    <location>
        <begin position="560"/>
        <end position="585"/>
    </location>
</feature>
<evidence type="ECO:0000313" key="3">
    <source>
        <dbReference type="Proteomes" id="UP001367676"/>
    </source>
</evidence>
<feature type="region of interest" description="Disordered" evidence="1">
    <location>
        <begin position="974"/>
        <end position="995"/>
    </location>
</feature>
<feature type="compositionally biased region" description="Basic and acidic residues" evidence="1">
    <location>
        <begin position="146"/>
        <end position="158"/>
    </location>
</feature>
<feature type="region of interest" description="Disordered" evidence="1">
    <location>
        <begin position="1449"/>
        <end position="1470"/>
    </location>
</feature>
<feature type="region of interest" description="Disordered" evidence="1">
    <location>
        <begin position="1084"/>
        <end position="1106"/>
    </location>
</feature>
<keyword evidence="3" id="KW-1185">Reference proteome</keyword>
<feature type="compositionally biased region" description="Basic residues" evidence="1">
    <location>
        <begin position="784"/>
        <end position="796"/>
    </location>
</feature>
<feature type="region of interest" description="Disordered" evidence="1">
    <location>
        <begin position="777"/>
        <end position="858"/>
    </location>
</feature>